<keyword evidence="10" id="KW-1185">Reference proteome</keyword>
<proteinExistence type="inferred from homology"/>
<dbReference type="PANTHER" id="PTHR43620">
    <property type="entry name" value="GLYCEROPHOSPHORYL DIESTER PHOSPHODIESTERASE"/>
    <property type="match status" value="1"/>
</dbReference>
<comment type="similarity">
    <text evidence="1">Belongs to the glycerophosphoryl diester phosphodiesterase family.</text>
</comment>
<evidence type="ECO:0000256" key="3">
    <source>
        <dbReference type="ARBA" id="ARBA00022729"/>
    </source>
</evidence>
<dbReference type="EMBL" id="CP000934">
    <property type="protein sequence ID" value="ACE84522.1"/>
    <property type="molecule type" value="Genomic_DNA"/>
</dbReference>
<keyword evidence="4" id="KW-0319">Glycerol metabolism</keyword>
<evidence type="ECO:0000256" key="4">
    <source>
        <dbReference type="ARBA" id="ARBA00022798"/>
    </source>
</evidence>
<evidence type="ECO:0000313" key="10">
    <source>
        <dbReference type="Proteomes" id="UP000001036"/>
    </source>
</evidence>
<name>B3PEC2_CELJU</name>
<evidence type="ECO:0000256" key="6">
    <source>
        <dbReference type="ARBA" id="ARBA00047512"/>
    </source>
</evidence>
<dbReference type="Pfam" id="PF03009">
    <property type="entry name" value="GDPD"/>
    <property type="match status" value="1"/>
</dbReference>
<dbReference type="Proteomes" id="UP000001036">
    <property type="component" value="Chromosome"/>
</dbReference>
<evidence type="ECO:0000259" key="8">
    <source>
        <dbReference type="PROSITE" id="PS51704"/>
    </source>
</evidence>
<reference evidence="9 10" key="1">
    <citation type="journal article" date="2008" name="J. Bacteriol.">
        <title>Insights into plant cell wall degradation from the genome sequence of the soil bacterium Cellvibrio japonicus.</title>
        <authorList>
            <person name="Deboy R.T."/>
            <person name="Mongodin E.F."/>
            <person name="Fouts D.E."/>
            <person name="Tailford L.E."/>
            <person name="Khouri H."/>
            <person name="Emerson J.B."/>
            <person name="Mohamoud Y."/>
            <person name="Watkins K."/>
            <person name="Henrissat B."/>
            <person name="Gilbert H.J."/>
            <person name="Nelson K.E."/>
        </authorList>
    </citation>
    <scope>NUCLEOTIDE SEQUENCE [LARGE SCALE GENOMIC DNA]</scope>
    <source>
        <strain evidence="9 10">Ueda107</strain>
    </source>
</reference>
<evidence type="ECO:0000256" key="7">
    <source>
        <dbReference type="SAM" id="SignalP"/>
    </source>
</evidence>
<dbReference type="AlphaFoldDB" id="B3PEC2"/>
<dbReference type="CDD" id="cd08560">
    <property type="entry name" value="GDPD_EcGlpQ_like_1"/>
    <property type="match status" value="1"/>
</dbReference>
<dbReference type="PANTHER" id="PTHR43620:SF7">
    <property type="entry name" value="GLYCEROPHOSPHODIESTER PHOSPHODIESTERASE GDPD5-RELATED"/>
    <property type="match status" value="1"/>
</dbReference>
<evidence type="ECO:0000256" key="2">
    <source>
        <dbReference type="ARBA" id="ARBA00012247"/>
    </source>
</evidence>
<feature type="domain" description="GP-PDE" evidence="8">
    <location>
        <begin position="83"/>
        <end position="401"/>
    </location>
</feature>
<evidence type="ECO:0000313" key="9">
    <source>
        <dbReference type="EMBL" id="ACE84522.1"/>
    </source>
</evidence>
<protein>
    <recommendedName>
        <fullName evidence="2">glycerophosphodiester phosphodiesterase</fullName>
        <ecNumber evidence="2">3.1.4.46</ecNumber>
    </recommendedName>
</protein>
<keyword evidence="5" id="KW-0378">Hydrolase</keyword>
<evidence type="ECO:0000256" key="1">
    <source>
        <dbReference type="ARBA" id="ARBA00007277"/>
    </source>
</evidence>
<feature type="chain" id="PRO_5002793785" description="glycerophosphodiester phosphodiesterase" evidence="7">
    <location>
        <begin position="30"/>
        <end position="424"/>
    </location>
</feature>
<dbReference type="PROSITE" id="PS51257">
    <property type="entry name" value="PROKAR_LIPOPROTEIN"/>
    <property type="match status" value="1"/>
</dbReference>
<organism evidence="9 10">
    <name type="scientific">Cellvibrio japonicus (strain Ueda107)</name>
    <name type="common">Pseudomonas fluorescens subsp. cellulosa</name>
    <dbReference type="NCBI Taxonomy" id="498211"/>
    <lineage>
        <taxon>Bacteria</taxon>
        <taxon>Pseudomonadati</taxon>
        <taxon>Pseudomonadota</taxon>
        <taxon>Gammaproteobacteria</taxon>
        <taxon>Cellvibrionales</taxon>
        <taxon>Cellvibrionaceae</taxon>
        <taxon>Cellvibrio</taxon>
    </lineage>
</organism>
<dbReference type="SUPFAM" id="SSF51695">
    <property type="entry name" value="PLC-like phosphodiesterases"/>
    <property type="match status" value="1"/>
</dbReference>
<evidence type="ECO:0000256" key="5">
    <source>
        <dbReference type="ARBA" id="ARBA00022801"/>
    </source>
</evidence>
<sequence>MRHPAMHNIIYRFINIGWPALLMLITACAPDSPGTATHTQLILTTQANVQLGPRPFYLVNDMDESPLKKQLQDCAQGPFKKTNFSIGHRGAPLQFPEHTRESYEAAASMGAGILECDVTFTKDKQLVCRHSQCDLHTTTNILITPLASRCSKPFTPYNPITGITASATCCTSDITLAEFKTLQGKMDGFNPKATTPAEYLQGTADWRTNLYAGKGTLMSHAESIELFKYLGVKMTPELKTPSVPMPFHGYTQAMYAQQLIDEYRAAGVNANEVWPQSFGIGDIRYWIKHEPEFGKQAVYLDDAGTPIELPSAQELQAYTDQGMNIVAPPMWALLALDSNNKIVPSEYAKNAQKAGLNIIAWSFERSGPLKHGGGWYYQTINPAIKKDGDMIEVLHVLAQDVGVLRIFSDWPASVSYYANCMGLE</sequence>
<comment type="catalytic activity">
    <reaction evidence="6">
        <text>a sn-glycero-3-phosphodiester + H2O = an alcohol + sn-glycerol 3-phosphate + H(+)</text>
        <dbReference type="Rhea" id="RHEA:12969"/>
        <dbReference type="ChEBI" id="CHEBI:15377"/>
        <dbReference type="ChEBI" id="CHEBI:15378"/>
        <dbReference type="ChEBI" id="CHEBI:30879"/>
        <dbReference type="ChEBI" id="CHEBI:57597"/>
        <dbReference type="ChEBI" id="CHEBI:83408"/>
        <dbReference type="EC" id="3.1.4.46"/>
    </reaction>
</comment>
<dbReference type="GO" id="GO:0008889">
    <property type="term" value="F:glycerophosphodiester phosphodiesterase activity"/>
    <property type="evidence" value="ECO:0007669"/>
    <property type="project" value="UniProtKB-EC"/>
</dbReference>
<feature type="signal peptide" evidence="7">
    <location>
        <begin position="1"/>
        <end position="29"/>
    </location>
</feature>
<dbReference type="GO" id="GO:0006629">
    <property type="term" value="P:lipid metabolic process"/>
    <property type="evidence" value="ECO:0007669"/>
    <property type="project" value="InterPro"/>
</dbReference>
<dbReference type="STRING" id="498211.CJA_3224"/>
<dbReference type="InterPro" id="IPR030395">
    <property type="entry name" value="GP_PDE_dom"/>
</dbReference>
<dbReference type="PROSITE" id="PS51704">
    <property type="entry name" value="GP_PDE"/>
    <property type="match status" value="1"/>
</dbReference>
<dbReference type="Gene3D" id="3.20.20.190">
    <property type="entry name" value="Phosphatidylinositol (PI) phosphodiesterase"/>
    <property type="match status" value="1"/>
</dbReference>
<dbReference type="InterPro" id="IPR017946">
    <property type="entry name" value="PLC-like_Pdiesterase_TIM-brl"/>
</dbReference>
<keyword evidence="3 7" id="KW-0732">Signal</keyword>
<dbReference type="eggNOG" id="COG0584">
    <property type="taxonomic scope" value="Bacteria"/>
</dbReference>
<accession>B3PEC2</accession>
<dbReference type="KEGG" id="cja:CJA_3224"/>
<dbReference type="GO" id="GO:0006071">
    <property type="term" value="P:glycerol metabolic process"/>
    <property type="evidence" value="ECO:0007669"/>
    <property type="project" value="UniProtKB-KW"/>
</dbReference>
<dbReference type="HOGENOM" id="CLU_036449_0_0_6"/>
<dbReference type="EC" id="3.1.4.46" evidence="2"/>
<gene>
    <name evidence="9" type="ordered locus">CJA_3224</name>
</gene>